<dbReference type="GO" id="GO:0003677">
    <property type="term" value="F:DNA binding"/>
    <property type="evidence" value="ECO:0007669"/>
    <property type="project" value="UniProtKB-KW"/>
</dbReference>
<dbReference type="OrthoDB" id="9801101at2"/>
<name>A0A1A9S2L7_9NEIS</name>
<evidence type="ECO:0000256" key="2">
    <source>
        <dbReference type="ARBA" id="ARBA00023015"/>
    </source>
</evidence>
<evidence type="ECO:0000256" key="1">
    <source>
        <dbReference type="ARBA" id="ARBA00022553"/>
    </source>
</evidence>
<dbReference type="AlphaFoldDB" id="A0A1A9S2L7"/>
<protein>
    <submittedName>
        <fullName evidence="8">DNA-binding response regulator</fullName>
    </submittedName>
</protein>
<evidence type="ECO:0000256" key="3">
    <source>
        <dbReference type="ARBA" id="ARBA00023125"/>
    </source>
</evidence>
<evidence type="ECO:0000256" key="5">
    <source>
        <dbReference type="PROSITE-ProRule" id="PRU00169"/>
    </source>
</evidence>
<dbReference type="InterPro" id="IPR039420">
    <property type="entry name" value="WalR-like"/>
</dbReference>
<dbReference type="InterPro" id="IPR000792">
    <property type="entry name" value="Tscrpt_reg_LuxR_C"/>
</dbReference>
<feature type="domain" description="HTH luxR-type" evidence="6">
    <location>
        <begin position="144"/>
        <end position="209"/>
    </location>
</feature>
<proteinExistence type="predicted"/>
<dbReference type="InterPro" id="IPR016032">
    <property type="entry name" value="Sig_transdc_resp-reg_C-effctor"/>
</dbReference>
<sequence>MSNEDIRILLVDDHPLFRRGLSFLLAQEYGFEIAAETADGLEGVKLARVCRPDLVLLDVEMPVMNGPEALAQMLDFQPDLPVLMLTISEDAANLQKCLELGARGYILKNADTDFLVDAIRAAVAGRQTVSPEMAARGQSLPPEHSAVLEALTQRERDVLRYVAEGISNKLIARRVFVSENTVKAHMQNIFRKLNVDNRVQAAVYARELGLDKGE</sequence>
<dbReference type="CDD" id="cd06170">
    <property type="entry name" value="LuxR_C_like"/>
    <property type="match status" value="1"/>
</dbReference>
<dbReference type="InterPro" id="IPR011006">
    <property type="entry name" value="CheY-like_superfamily"/>
</dbReference>
<reference evidence="9" key="1">
    <citation type="submission" date="2016-05" db="EMBL/GenBank/DDBJ databases">
        <title>Draft genome of Corynebacterium afermentans subsp. afermentans LCDC 88199T.</title>
        <authorList>
            <person name="Bernier A.-M."/>
            <person name="Bernard K."/>
        </authorList>
    </citation>
    <scope>NUCLEOTIDE SEQUENCE [LARGE SCALE GENOMIC DNA]</scope>
    <source>
        <strain evidence="9">NML02-A-017</strain>
    </source>
</reference>
<evidence type="ECO:0000313" key="9">
    <source>
        <dbReference type="Proteomes" id="UP000077885"/>
    </source>
</evidence>
<dbReference type="STRING" id="1795827.A7P95_01120"/>
<organism evidence="8 9">
    <name type="scientific">Eikenella longinqua</name>
    <dbReference type="NCBI Taxonomy" id="1795827"/>
    <lineage>
        <taxon>Bacteria</taxon>
        <taxon>Pseudomonadati</taxon>
        <taxon>Pseudomonadota</taxon>
        <taxon>Betaproteobacteria</taxon>
        <taxon>Neisseriales</taxon>
        <taxon>Neisseriaceae</taxon>
        <taxon>Eikenella</taxon>
    </lineage>
</organism>
<dbReference type="Gene3D" id="3.40.50.2300">
    <property type="match status" value="1"/>
</dbReference>
<keyword evidence="3 8" id="KW-0238">DNA-binding</keyword>
<dbReference type="EMBL" id="LXSL01000011">
    <property type="protein sequence ID" value="OAM31132.1"/>
    <property type="molecule type" value="Genomic_DNA"/>
</dbReference>
<dbReference type="SUPFAM" id="SSF46894">
    <property type="entry name" value="C-terminal effector domain of the bipartite response regulators"/>
    <property type="match status" value="1"/>
</dbReference>
<gene>
    <name evidence="8" type="ORF">A7P95_01120</name>
</gene>
<dbReference type="GO" id="GO:0006355">
    <property type="term" value="P:regulation of DNA-templated transcription"/>
    <property type="evidence" value="ECO:0007669"/>
    <property type="project" value="InterPro"/>
</dbReference>
<dbReference type="SMART" id="SM00448">
    <property type="entry name" value="REC"/>
    <property type="match status" value="1"/>
</dbReference>
<keyword evidence="2" id="KW-0805">Transcription regulation</keyword>
<dbReference type="SMART" id="SM00421">
    <property type="entry name" value="HTH_LUXR"/>
    <property type="match status" value="1"/>
</dbReference>
<accession>A0A1A9S2L7</accession>
<dbReference type="PROSITE" id="PS00622">
    <property type="entry name" value="HTH_LUXR_1"/>
    <property type="match status" value="1"/>
</dbReference>
<dbReference type="Pfam" id="PF00196">
    <property type="entry name" value="GerE"/>
    <property type="match status" value="1"/>
</dbReference>
<dbReference type="CDD" id="cd17535">
    <property type="entry name" value="REC_NarL-like"/>
    <property type="match status" value="1"/>
</dbReference>
<evidence type="ECO:0000259" key="6">
    <source>
        <dbReference type="PROSITE" id="PS50043"/>
    </source>
</evidence>
<dbReference type="PROSITE" id="PS50110">
    <property type="entry name" value="RESPONSE_REGULATORY"/>
    <property type="match status" value="1"/>
</dbReference>
<dbReference type="Proteomes" id="UP000077885">
    <property type="component" value="Unassembled WGS sequence"/>
</dbReference>
<evidence type="ECO:0000313" key="8">
    <source>
        <dbReference type="EMBL" id="OAM31132.1"/>
    </source>
</evidence>
<dbReference type="FunFam" id="1.10.10.10:FF:000153">
    <property type="entry name" value="LuxR family transcriptional regulator"/>
    <property type="match status" value="1"/>
</dbReference>
<dbReference type="PANTHER" id="PTHR43214:SF41">
    <property type="entry name" value="NITRATE_NITRITE RESPONSE REGULATOR PROTEIN NARP"/>
    <property type="match status" value="1"/>
</dbReference>
<evidence type="ECO:0000259" key="7">
    <source>
        <dbReference type="PROSITE" id="PS50110"/>
    </source>
</evidence>
<dbReference type="PRINTS" id="PR00038">
    <property type="entry name" value="HTHLUXR"/>
</dbReference>
<dbReference type="GO" id="GO:0000160">
    <property type="term" value="P:phosphorelay signal transduction system"/>
    <property type="evidence" value="ECO:0007669"/>
    <property type="project" value="InterPro"/>
</dbReference>
<comment type="caution">
    <text evidence="8">The sequence shown here is derived from an EMBL/GenBank/DDBJ whole genome shotgun (WGS) entry which is preliminary data.</text>
</comment>
<evidence type="ECO:0000256" key="4">
    <source>
        <dbReference type="ARBA" id="ARBA00023163"/>
    </source>
</evidence>
<keyword evidence="4" id="KW-0804">Transcription</keyword>
<dbReference type="PANTHER" id="PTHR43214">
    <property type="entry name" value="TWO-COMPONENT RESPONSE REGULATOR"/>
    <property type="match status" value="1"/>
</dbReference>
<keyword evidence="1 5" id="KW-0597">Phosphoprotein</keyword>
<keyword evidence="9" id="KW-1185">Reference proteome</keyword>
<feature type="modified residue" description="4-aspartylphosphate" evidence="5">
    <location>
        <position position="58"/>
    </location>
</feature>
<dbReference type="SUPFAM" id="SSF52172">
    <property type="entry name" value="CheY-like"/>
    <property type="match status" value="1"/>
</dbReference>
<dbReference type="RefSeq" id="WP_067589883.1">
    <property type="nucleotide sequence ID" value="NZ_LXSL01000011.1"/>
</dbReference>
<dbReference type="PROSITE" id="PS50043">
    <property type="entry name" value="HTH_LUXR_2"/>
    <property type="match status" value="1"/>
</dbReference>
<dbReference type="Pfam" id="PF00072">
    <property type="entry name" value="Response_reg"/>
    <property type="match status" value="1"/>
</dbReference>
<dbReference type="InterPro" id="IPR058245">
    <property type="entry name" value="NreC/VraR/RcsB-like_REC"/>
</dbReference>
<feature type="domain" description="Response regulatory" evidence="7">
    <location>
        <begin position="7"/>
        <end position="123"/>
    </location>
</feature>
<dbReference type="InterPro" id="IPR001789">
    <property type="entry name" value="Sig_transdc_resp-reg_receiver"/>
</dbReference>